<feature type="domain" description="Reverse transcriptase" evidence="1">
    <location>
        <begin position="1"/>
        <end position="176"/>
    </location>
</feature>
<reference evidence="2" key="2">
    <citation type="journal article" date="2024" name="Plant">
        <title>Genomic evolution and insights into agronomic trait innovations of Sesamum species.</title>
        <authorList>
            <person name="Miao H."/>
            <person name="Wang L."/>
            <person name="Qu L."/>
            <person name="Liu H."/>
            <person name="Sun Y."/>
            <person name="Le M."/>
            <person name="Wang Q."/>
            <person name="Wei S."/>
            <person name="Zheng Y."/>
            <person name="Lin W."/>
            <person name="Duan Y."/>
            <person name="Cao H."/>
            <person name="Xiong S."/>
            <person name="Wang X."/>
            <person name="Wei L."/>
            <person name="Li C."/>
            <person name="Ma Q."/>
            <person name="Ju M."/>
            <person name="Zhao R."/>
            <person name="Li G."/>
            <person name="Mu C."/>
            <person name="Tian Q."/>
            <person name="Mei H."/>
            <person name="Zhang T."/>
            <person name="Gao T."/>
            <person name="Zhang H."/>
        </authorList>
    </citation>
    <scope>NUCLEOTIDE SEQUENCE</scope>
    <source>
        <strain evidence="2">G02</strain>
    </source>
</reference>
<dbReference type="InterPro" id="IPR052343">
    <property type="entry name" value="Retrotransposon-Effector_Assoc"/>
</dbReference>
<organism evidence="2">
    <name type="scientific">Sesamum radiatum</name>
    <name type="common">Black benniseed</name>
    <dbReference type="NCBI Taxonomy" id="300843"/>
    <lineage>
        <taxon>Eukaryota</taxon>
        <taxon>Viridiplantae</taxon>
        <taxon>Streptophyta</taxon>
        <taxon>Embryophyta</taxon>
        <taxon>Tracheophyta</taxon>
        <taxon>Spermatophyta</taxon>
        <taxon>Magnoliopsida</taxon>
        <taxon>eudicotyledons</taxon>
        <taxon>Gunneridae</taxon>
        <taxon>Pentapetalae</taxon>
        <taxon>asterids</taxon>
        <taxon>lamiids</taxon>
        <taxon>Lamiales</taxon>
        <taxon>Pedaliaceae</taxon>
        <taxon>Sesamum</taxon>
    </lineage>
</organism>
<dbReference type="SUPFAM" id="SSF56672">
    <property type="entry name" value="DNA/RNA polymerases"/>
    <property type="match status" value="1"/>
</dbReference>
<reference evidence="2" key="1">
    <citation type="submission" date="2020-06" db="EMBL/GenBank/DDBJ databases">
        <authorList>
            <person name="Li T."/>
            <person name="Hu X."/>
            <person name="Zhang T."/>
            <person name="Song X."/>
            <person name="Zhang H."/>
            <person name="Dai N."/>
            <person name="Sheng W."/>
            <person name="Hou X."/>
            <person name="Wei L."/>
        </authorList>
    </citation>
    <scope>NUCLEOTIDE SEQUENCE</scope>
    <source>
        <strain evidence="2">G02</strain>
        <tissue evidence="2">Leaf</tissue>
    </source>
</reference>
<dbReference type="PANTHER" id="PTHR46890:SF48">
    <property type="entry name" value="RNA-DIRECTED DNA POLYMERASE"/>
    <property type="match status" value="1"/>
</dbReference>
<comment type="caution">
    <text evidence="2">The sequence shown here is derived from an EMBL/GenBank/DDBJ whole genome shotgun (WGS) entry which is preliminary data.</text>
</comment>
<accession>A0AAW2JJR8</accession>
<dbReference type="InterPro" id="IPR043502">
    <property type="entry name" value="DNA/RNA_pol_sf"/>
</dbReference>
<dbReference type="InterPro" id="IPR000477">
    <property type="entry name" value="RT_dom"/>
</dbReference>
<dbReference type="PANTHER" id="PTHR46890">
    <property type="entry name" value="NON-LTR RETROLELEMENT REVERSE TRANSCRIPTASE-LIKE PROTEIN-RELATED"/>
    <property type="match status" value="1"/>
</dbReference>
<evidence type="ECO:0000313" key="2">
    <source>
        <dbReference type="EMBL" id="KAL0294579.1"/>
    </source>
</evidence>
<name>A0AAW2JJR8_SESRA</name>
<protein>
    <recommendedName>
        <fullName evidence="1">Reverse transcriptase domain-containing protein</fullName>
    </recommendedName>
</protein>
<gene>
    <name evidence="2" type="ORF">Sradi_6880600</name>
</gene>
<dbReference type="Pfam" id="PF00078">
    <property type="entry name" value="RVT_1"/>
    <property type="match status" value="1"/>
</dbReference>
<dbReference type="PROSITE" id="PS50878">
    <property type="entry name" value="RT_POL"/>
    <property type="match status" value="1"/>
</dbReference>
<proteinExistence type="predicted"/>
<dbReference type="EMBL" id="JACGWJ010000155">
    <property type="protein sequence ID" value="KAL0294579.1"/>
    <property type="molecule type" value="Genomic_DNA"/>
</dbReference>
<evidence type="ECO:0000259" key="1">
    <source>
        <dbReference type="PROSITE" id="PS50878"/>
    </source>
</evidence>
<sequence length="176" mass="20144">MRSTLDTLISPSQNAFILGRSIGDNILLVQELFSGYNQRHLPPRCALKVDLWKAYDTVEWDFLRAVLTLFRFLERFIMWIVECVTTPSFSVCLNGTPHGFFRGARSLQQGDPMSPFLFVLVMEALTLIIQQLIEQNCGFSYHWKCEALQLFQLGFADDFLLFSRADTASIHLSKLG</sequence>
<dbReference type="AlphaFoldDB" id="A0AAW2JJR8"/>